<gene>
    <name evidence="12" type="primary">htrE_4</name>
    <name evidence="12" type="ORF">NCTC12151_02816</name>
</gene>
<evidence type="ECO:0000256" key="1">
    <source>
        <dbReference type="ARBA" id="ARBA00004571"/>
    </source>
</evidence>
<comment type="subcellular location">
    <subcellularLocation>
        <location evidence="1">Cell outer membrane</location>
        <topology evidence="1">Multi-pass membrane protein</topology>
    </subcellularLocation>
</comment>
<dbReference type="RefSeq" id="WP_111741201.1">
    <property type="nucleotide sequence ID" value="NZ_LR698987.1"/>
</dbReference>
<dbReference type="NCBIfam" id="NF007337">
    <property type="entry name" value="PRK09828.1"/>
    <property type="match status" value="1"/>
</dbReference>
<keyword evidence="6 9" id="KW-0732">Signal</keyword>
<dbReference type="GO" id="GO:0015473">
    <property type="term" value="F:fimbrial usher porin activity"/>
    <property type="evidence" value="ECO:0007669"/>
    <property type="project" value="InterPro"/>
</dbReference>
<dbReference type="GO" id="GO:0009279">
    <property type="term" value="C:cell outer membrane"/>
    <property type="evidence" value="ECO:0007669"/>
    <property type="project" value="UniProtKB-SubCell"/>
</dbReference>
<dbReference type="EMBL" id="LS483470">
    <property type="protein sequence ID" value="SQI42968.1"/>
    <property type="molecule type" value="Genomic_DNA"/>
</dbReference>
<evidence type="ECO:0000256" key="5">
    <source>
        <dbReference type="ARBA" id="ARBA00022692"/>
    </source>
</evidence>
<dbReference type="InterPro" id="IPR037224">
    <property type="entry name" value="PapC_N_sf"/>
</dbReference>
<evidence type="ECO:0000259" key="10">
    <source>
        <dbReference type="Pfam" id="PF13953"/>
    </source>
</evidence>
<comment type="similarity">
    <text evidence="2">Belongs to the fimbrial export usher family.</text>
</comment>
<feature type="signal peptide" evidence="9">
    <location>
        <begin position="1"/>
        <end position="30"/>
    </location>
</feature>
<dbReference type="AlphaFoldDB" id="A0A2X4V442"/>
<dbReference type="FunFam" id="2.60.40.3110:FF:000001">
    <property type="entry name" value="Putative fimbrial outer membrane usher"/>
    <property type="match status" value="1"/>
</dbReference>
<dbReference type="InterPro" id="IPR042186">
    <property type="entry name" value="FimD_plug_dom"/>
</dbReference>
<dbReference type="InterPro" id="IPR043142">
    <property type="entry name" value="PapC-like_C_sf"/>
</dbReference>
<dbReference type="InterPro" id="IPR025949">
    <property type="entry name" value="PapC-like_C"/>
</dbReference>
<feature type="domain" description="PapC N-terminal" evidence="11">
    <location>
        <begin position="35"/>
        <end position="185"/>
    </location>
</feature>
<keyword evidence="5" id="KW-0812">Transmembrane</keyword>
<keyword evidence="8" id="KW-0998">Cell outer membrane</keyword>
<feature type="domain" description="PapC-like C-terminal" evidence="10">
    <location>
        <begin position="784"/>
        <end position="848"/>
    </location>
</feature>
<evidence type="ECO:0000256" key="4">
    <source>
        <dbReference type="ARBA" id="ARBA00022452"/>
    </source>
</evidence>
<evidence type="ECO:0000256" key="3">
    <source>
        <dbReference type="ARBA" id="ARBA00022448"/>
    </source>
</evidence>
<reference evidence="12 13" key="1">
    <citation type="submission" date="2018-06" db="EMBL/GenBank/DDBJ databases">
        <authorList>
            <consortium name="Pathogen Informatics"/>
            <person name="Doyle S."/>
        </authorList>
    </citation>
    <scope>NUCLEOTIDE SEQUENCE [LARGE SCALE GENOMIC DNA]</scope>
    <source>
        <strain evidence="12 13">NCTC12151</strain>
    </source>
</reference>
<evidence type="ECO:0000256" key="7">
    <source>
        <dbReference type="ARBA" id="ARBA00023136"/>
    </source>
</evidence>
<dbReference type="InterPro" id="IPR025885">
    <property type="entry name" value="PapC_N"/>
</dbReference>
<dbReference type="PANTHER" id="PTHR30451">
    <property type="entry name" value="OUTER MEMBRANE USHER PROTEIN"/>
    <property type="match status" value="1"/>
</dbReference>
<dbReference type="OrthoDB" id="6554712at2"/>
<dbReference type="Gene3D" id="2.60.40.2070">
    <property type="match status" value="1"/>
</dbReference>
<evidence type="ECO:0000256" key="9">
    <source>
        <dbReference type="SAM" id="SignalP"/>
    </source>
</evidence>
<dbReference type="SUPFAM" id="SSF141729">
    <property type="entry name" value="FimD N-terminal domain-like"/>
    <property type="match status" value="1"/>
</dbReference>
<evidence type="ECO:0000256" key="2">
    <source>
        <dbReference type="ARBA" id="ARBA00008064"/>
    </source>
</evidence>
<dbReference type="Pfam" id="PF13954">
    <property type="entry name" value="PapC_N"/>
    <property type="match status" value="1"/>
</dbReference>
<organism evidence="12 13">
    <name type="scientific">Leminorella richardii</name>
    <dbReference type="NCBI Taxonomy" id="158841"/>
    <lineage>
        <taxon>Bacteria</taxon>
        <taxon>Pseudomonadati</taxon>
        <taxon>Pseudomonadota</taxon>
        <taxon>Gammaproteobacteria</taxon>
        <taxon>Enterobacterales</taxon>
        <taxon>Budviciaceae</taxon>
        <taxon>Leminorella</taxon>
    </lineage>
</organism>
<name>A0A2X4V442_9GAMM</name>
<feature type="chain" id="PRO_5015857321" evidence="9">
    <location>
        <begin position="31"/>
        <end position="868"/>
    </location>
</feature>
<evidence type="ECO:0000256" key="8">
    <source>
        <dbReference type="ARBA" id="ARBA00023237"/>
    </source>
</evidence>
<accession>A0A2X4V442</accession>
<dbReference type="Pfam" id="PF00577">
    <property type="entry name" value="Usher"/>
    <property type="match status" value="1"/>
</dbReference>
<dbReference type="Gene3D" id="2.60.40.3110">
    <property type="match status" value="1"/>
</dbReference>
<sequence>MSTPNNKKFHRKTSGIAAACALFCSSAASAAEKVEYDSTFLMGSAATSLDLARYSDGNPALAGVHEVSVFINDRPVSIASVEFIDIKDRGVLACLTPSLLTQLHIKQPGMMDTQWLLKSEQEKKSDCLDLEQSIAQSRVEYDTNEQRLNISLPQAWIVHGYRDYVDPSLWEEGINAALLSYNTNAYRTENHGGNNNSFYTNFNGGINLGAWRLRARGNYSWSNSMGNSFDFQNRYVQRDVAALRSQIVLGESYTTGETFDSVSIRGARIYSDSRMLPSNLSSYAPTVRGVANSNAKITITQGGYKIYETTVPPGPFAIEDLSPSGYGADLIVTIEEADGSIRTFSQPFSSVVQMMSPGVGRWDISGGRIINDDLEDEPNLVQGTFYYGINNLLTGYTGIQATDNDYLSGLLGVGVNTGIGAISFDVTHSKVDIPDDKSYSGQSYRISWNKMFEATNTSLNVAAYRYSTQNYLGLNDAIRLIDDAKHPPENISEEDKARMGNYTRMKNQFSISINQPLRLQEQDFGSFYLTGSWIDYWATDQSRSNYSLGYSNSASWGSYGISVQRTWDEYGDRQDSMYFNVSIPLEKLLGGERRTSGFRSVDGQMNTDFNGNHGLTMSSYGGSEDGRLSYSVNTGYSMVKTGRDLASIGGYSSYESPWGTLGASISANDDGSRQYSANTDGGFVLHRGGLTFSNNSFGDSDTLVLVKAPGAQGARINYGNNTVDRWGYGVANTLSPYRENSVSLDIETVENDVELKSTSATTIPRSGSVVVANFDTDMGRSAVMRLSRSDGEFIPFAADVYNEQGVIIGHVGQGGQAFVRGIEDSGQLRVVWGAGSGAQSCMIDYQVTDLQEKLGQTLVFNNAVCRVQ</sequence>
<keyword evidence="13" id="KW-1185">Reference proteome</keyword>
<dbReference type="Proteomes" id="UP000249005">
    <property type="component" value="Chromosome 1"/>
</dbReference>
<dbReference type="Gene3D" id="2.60.40.2610">
    <property type="entry name" value="Outer membrane usher protein FimD, plug domain"/>
    <property type="match status" value="1"/>
</dbReference>
<evidence type="ECO:0000256" key="6">
    <source>
        <dbReference type="ARBA" id="ARBA00022729"/>
    </source>
</evidence>
<keyword evidence="12" id="KW-0346">Stress response</keyword>
<dbReference type="Pfam" id="PF13953">
    <property type="entry name" value="PapC_C"/>
    <property type="match status" value="1"/>
</dbReference>
<evidence type="ECO:0000313" key="12">
    <source>
        <dbReference type="EMBL" id="SQI42968.1"/>
    </source>
</evidence>
<dbReference type="KEGG" id="lri:NCTC12151_02816"/>
<proteinExistence type="inferred from homology"/>
<dbReference type="Gene3D" id="3.10.20.410">
    <property type="match status" value="1"/>
</dbReference>
<keyword evidence="7" id="KW-0472">Membrane</keyword>
<keyword evidence="3" id="KW-0813">Transport</keyword>
<protein>
    <submittedName>
        <fullName evidence="12">Heat shock protein E</fullName>
    </submittedName>
</protein>
<keyword evidence="4" id="KW-1134">Transmembrane beta strand</keyword>
<evidence type="ECO:0000259" key="11">
    <source>
        <dbReference type="Pfam" id="PF13954"/>
    </source>
</evidence>
<dbReference type="GO" id="GO:0009297">
    <property type="term" value="P:pilus assembly"/>
    <property type="evidence" value="ECO:0007669"/>
    <property type="project" value="InterPro"/>
</dbReference>
<dbReference type="PANTHER" id="PTHR30451:SF3">
    <property type="entry name" value="OUTER MEMBRANE USHER PROTEIN HTRE-RELATED"/>
    <property type="match status" value="1"/>
</dbReference>
<evidence type="ECO:0000313" key="13">
    <source>
        <dbReference type="Proteomes" id="UP000249005"/>
    </source>
</evidence>
<dbReference type="InterPro" id="IPR000015">
    <property type="entry name" value="Fimb_usher"/>
</dbReference>